<name>A0A0A9GPD1_ARUDO</name>
<dbReference type="EMBL" id="GBRH01175378">
    <property type="protein sequence ID" value="JAE22518.1"/>
    <property type="molecule type" value="Transcribed_RNA"/>
</dbReference>
<dbReference type="AlphaFoldDB" id="A0A0A9GPD1"/>
<reference evidence="1" key="1">
    <citation type="submission" date="2014-09" db="EMBL/GenBank/DDBJ databases">
        <authorList>
            <person name="Magalhaes I.L.F."/>
            <person name="Oliveira U."/>
            <person name="Santos F.R."/>
            <person name="Vidigal T.H.D.A."/>
            <person name="Brescovit A.D."/>
            <person name="Santos A.J."/>
        </authorList>
    </citation>
    <scope>NUCLEOTIDE SEQUENCE</scope>
    <source>
        <tissue evidence="1">Shoot tissue taken approximately 20 cm above the soil surface</tissue>
    </source>
</reference>
<reference evidence="1" key="2">
    <citation type="journal article" date="2015" name="Data Brief">
        <title>Shoot transcriptome of the giant reed, Arundo donax.</title>
        <authorList>
            <person name="Barrero R.A."/>
            <person name="Guerrero F.D."/>
            <person name="Moolhuijzen P."/>
            <person name="Goolsby J.A."/>
            <person name="Tidwell J."/>
            <person name="Bellgard S.E."/>
            <person name="Bellgard M.I."/>
        </authorList>
    </citation>
    <scope>NUCLEOTIDE SEQUENCE</scope>
    <source>
        <tissue evidence="1">Shoot tissue taken approximately 20 cm above the soil surface</tissue>
    </source>
</reference>
<accession>A0A0A9GPD1</accession>
<protein>
    <submittedName>
        <fullName evidence="1">Uncharacterized protein</fullName>
    </submittedName>
</protein>
<organism evidence="1">
    <name type="scientific">Arundo donax</name>
    <name type="common">Giant reed</name>
    <name type="synonym">Donax arundinaceus</name>
    <dbReference type="NCBI Taxonomy" id="35708"/>
    <lineage>
        <taxon>Eukaryota</taxon>
        <taxon>Viridiplantae</taxon>
        <taxon>Streptophyta</taxon>
        <taxon>Embryophyta</taxon>
        <taxon>Tracheophyta</taxon>
        <taxon>Spermatophyta</taxon>
        <taxon>Magnoliopsida</taxon>
        <taxon>Liliopsida</taxon>
        <taxon>Poales</taxon>
        <taxon>Poaceae</taxon>
        <taxon>PACMAD clade</taxon>
        <taxon>Arundinoideae</taxon>
        <taxon>Arundineae</taxon>
        <taxon>Arundo</taxon>
    </lineage>
</organism>
<evidence type="ECO:0000313" key="1">
    <source>
        <dbReference type="EMBL" id="JAE22518.1"/>
    </source>
</evidence>
<sequence length="112" mass="12397">MRGHVARDVDPVAPLELGAVPQQPLGLVGLEQPHDAALAPLVALLRRRGRQRRRVGVWEAVHGAAAENEAQFRSSDRPIIGARMAKRSWKELLTWGSLLKLLLHELNSCTKD</sequence>
<proteinExistence type="predicted"/>